<sequence>MTKLRIGILGASDIAFRRFLPALQKNSFFEYTCVAIANFEERNVTKFGDVQYFVSEKSIEKAENFKDTFNGTIYNSYEELLSSDNIDAVYIPLPPALHYHWAKKALENGKHVLLEKPSTTNLEDTKNLLKIAKQKKLAIHENYAFCYHGQVQKIREIIASGEIGEVRQIRTAFGFPYRGSSDFRYDQSLGGGALLDCGGYPVKLSTMLLGNESQITTASLNMARGHNVDLFGSATLQNHEGITSHISFGMDNFYKCELEIWGSNGYLLAPRIFTAPANLKVTLFLNNGQEKVLEVPEDDQFLGSLNHFSNCITDEATRLNTYSEIEIQSQHVHDIFIKSQNGVFNR</sequence>
<dbReference type="SUPFAM" id="SSF51735">
    <property type="entry name" value="NAD(P)-binding Rossmann-fold domains"/>
    <property type="match status" value="1"/>
</dbReference>
<dbReference type="PANTHER" id="PTHR22604">
    <property type="entry name" value="OXIDOREDUCTASES"/>
    <property type="match status" value="1"/>
</dbReference>
<feature type="domain" description="Gfo/Idh/MocA-like oxidoreductase N-terminal" evidence="3">
    <location>
        <begin position="5"/>
        <end position="142"/>
    </location>
</feature>
<evidence type="ECO:0000313" key="6">
    <source>
        <dbReference type="Proteomes" id="UP000247416"/>
    </source>
</evidence>
<dbReference type="RefSeq" id="WP_107932912.1">
    <property type="nucleotide sequence ID" value="NZ_PYWJ01000004.1"/>
</dbReference>
<reference evidence="5 6" key="1">
    <citation type="submission" date="2018-06" db="EMBL/GenBank/DDBJ databases">
        <title>Genomic Encyclopedia of Archaeal and Bacterial Type Strains, Phase II (KMG-II): from individual species to whole genera.</title>
        <authorList>
            <person name="Goeker M."/>
        </authorList>
    </citation>
    <scope>NUCLEOTIDE SEQUENCE [LARGE SCALE GENOMIC DNA]</scope>
    <source>
        <strain evidence="5 6">KACC 16626</strain>
    </source>
</reference>
<evidence type="ECO:0000313" key="5">
    <source>
        <dbReference type="EMBL" id="PYF06048.1"/>
    </source>
</evidence>
<dbReference type="GO" id="GO:0016491">
    <property type="term" value="F:oxidoreductase activity"/>
    <property type="evidence" value="ECO:0007669"/>
    <property type="project" value="UniProtKB-KW"/>
</dbReference>
<feature type="domain" description="GFO/IDH/MocA-like oxidoreductase" evidence="4">
    <location>
        <begin position="151"/>
        <end position="267"/>
    </location>
</feature>
<comment type="similarity">
    <text evidence="1">Belongs to the Gfo/Idh/MocA family.</text>
</comment>
<evidence type="ECO:0000256" key="2">
    <source>
        <dbReference type="ARBA" id="ARBA00023002"/>
    </source>
</evidence>
<keyword evidence="6" id="KW-1185">Reference proteome</keyword>
<dbReference type="InterPro" id="IPR050984">
    <property type="entry name" value="Gfo/Idh/MocA_domain"/>
</dbReference>
<dbReference type="GO" id="GO:0000166">
    <property type="term" value="F:nucleotide binding"/>
    <property type="evidence" value="ECO:0007669"/>
    <property type="project" value="InterPro"/>
</dbReference>
<dbReference type="Gene3D" id="3.30.360.10">
    <property type="entry name" value="Dihydrodipicolinate Reductase, domain 2"/>
    <property type="match status" value="1"/>
</dbReference>
<comment type="caution">
    <text evidence="5">The sequence shown here is derived from an EMBL/GenBank/DDBJ whole genome shotgun (WGS) entry which is preliminary data.</text>
</comment>
<dbReference type="Gene3D" id="3.40.50.720">
    <property type="entry name" value="NAD(P)-binding Rossmann-like Domain"/>
    <property type="match status" value="1"/>
</dbReference>
<dbReference type="EMBL" id="QJTJ01000012">
    <property type="protein sequence ID" value="PYF06048.1"/>
    <property type="molecule type" value="Genomic_DNA"/>
</dbReference>
<evidence type="ECO:0000256" key="1">
    <source>
        <dbReference type="ARBA" id="ARBA00010928"/>
    </source>
</evidence>
<dbReference type="OrthoDB" id="9815825at2"/>
<accession>A0A318TSQ2</accession>
<dbReference type="Proteomes" id="UP000247416">
    <property type="component" value="Unassembled WGS sequence"/>
</dbReference>
<dbReference type="PANTHER" id="PTHR22604:SF105">
    <property type="entry name" value="TRANS-1,2-DIHYDROBENZENE-1,2-DIOL DEHYDROGENASE"/>
    <property type="match status" value="1"/>
</dbReference>
<dbReference type="Pfam" id="PF01408">
    <property type="entry name" value="GFO_IDH_MocA"/>
    <property type="match status" value="1"/>
</dbReference>
<evidence type="ECO:0000259" key="3">
    <source>
        <dbReference type="Pfam" id="PF01408"/>
    </source>
</evidence>
<dbReference type="Pfam" id="PF22725">
    <property type="entry name" value="GFO_IDH_MocA_C3"/>
    <property type="match status" value="1"/>
</dbReference>
<organism evidence="5 6">
    <name type="scientific">Ureibacillus chungkukjangi</name>
    <dbReference type="NCBI Taxonomy" id="1202712"/>
    <lineage>
        <taxon>Bacteria</taxon>
        <taxon>Bacillati</taxon>
        <taxon>Bacillota</taxon>
        <taxon>Bacilli</taxon>
        <taxon>Bacillales</taxon>
        <taxon>Caryophanaceae</taxon>
        <taxon>Ureibacillus</taxon>
    </lineage>
</organism>
<name>A0A318TSQ2_9BACL</name>
<dbReference type="InterPro" id="IPR036291">
    <property type="entry name" value="NAD(P)-bd_dom_sf"/>
</dbReference>
<dbReference type="SUPFAM" id="SSF55347">
    <property type="entry name" value="Glyceraldehyde-3-phosphate dehydrogenase-like, C-terminal domain"/>
    <property type="match status" value="1"/>
</dbReference>
<protein>
    <submittedName>
        <fullName evidence="5">NDP-hexose-3-ketoreductase</fullName>
    </submittedName>
</protein>
<evidence type="ECO:0000259" key="4">
    <source>
        <dbReference type="Pfam" id="PF22725"/>
    </source>
</evidence>
<dbReference type="AlphaFoldDB" id="A0A318TSQ2"/>
<dbReference type="InterPro" id="IPR055170">
    <property type="entry name" value="GFO_IDH_MocA-like_dom"/>
</dbReference>
<dbReference type="InterPro" id="IPR000683">
    <property type="entry name" value="Gfo/Idh/MocA-like_OxRdtase_N"/>
</dbReference>
<gene>
    <name evidence="5" type="ORF">BJ095_1129</name>
</gene>
<keyword evidence="2" id="KW-0560">Oxidoreductase</keyword>
<proteinExistence type="inferred from homology"/>